<dbReference type="InterPro" id="IPR051198">
    <property type="entry name" value="BchE-like"/>
</dbReference>
<dbReference type="Pfam" id="PF04055">
    <property type="entry name" value="Radical_SAM"/>
    <property type="match status" value="1"/>
</dbReference>
<name>A0A0F9NQ23_9ZZZZ</name>
<keyword evidence="5" id="KW-0411">Iron-sulfur</keyword>
<dbReference type="GO" id="GO:0003824">
    <property type="term" value="F:catalytic activity"/>
    <property type="evidence" value="ECO:0007669"/>
    <property type="project" value="InterPro"/>
</dbReference>
<sequence>MSIKIPPSQIVIRPPVEAYSVLIPVTGGCSWNKCAFCGTYKGIYGVTQDYAIRLLEDVKKDIDKAAEYNYHGFPVFLAGGNPTSAPTDYLAEIIKYVRIKLKNVPRVSCYAKALDILRKSDEELKILAGAGLDIVYMGLESGSNKVLRIMKKGTNAESMIKAGKRILDAGIKLSLYIILGLGAHEYSEDHVKETARVLTEINPTIFRFRTLNMMPGTPLYDEWKAGEFELLSPAENVKQERDIIANLGENVASQVFNDHVSNYCSIESANIRIDREMFIKTLDSYISDPTIQNMTRKNLTRM</sequence>
<comment type="caution">
    <text evidence="7">The sequence shown here is derived from an EMBL/GenBank/DDBJ whole genome shotgun (WGS) entry which is preliminary data.</text>
</comment>
<dbReference type="Gene3D" id="3.20.20.70">
    <property type="entry name" value="Aldolase class I"/>
    <property type="match status" value="1"/>
</dbReference>
<keyword evidence="3" id="KW-0479">Metal-binding</keyword>
<dbReference type="SUPFAM" id="SSF102114">
    <property type="entry name" value="Radical SAM enzymes"/>
    <property type="match status" value="1"/>
</dbReference>
<evidence type="ECO:0000313" key="7">
    <source>
        <dbReference type="EMBL" id="KKM83352.1"/>
    </source>
</evidence>
<dbReference type="SFLD" id="SFLDG01095">
    <property type="entry name" value="Uncharacterised_Radical_SAM_Su"/>
    <property type="match status" value="1"/>
</dbReference>
<dbReference type="GO" id="GO:0051536">
    <property type="term" value="F:iron-sulfur cluster binding"/>
    <property type="evidence" value="ECO:0007669"/>
    <property type="project" value="UniProtKB-KW"/>
</dbReference>
<organism evidence="7">
    <name type="scientific">marine sediment metagenome</name>
    <dbReference type="NCBI Taxonomy" id="412755"/>
    <lineage>
        <taxon>unclassified sequences</taxon>
        <taxon>metagenomes</taxon>
        <taxon>ecological metagenomes</taxon>
    </lineage>
</organism>
<dbReference type="CDD" id="cd01335">
    <property type="entry name" value="Radical_SAM"/>
    <property type="match status" value="1"/>
</dbReference>
<dbReference type="SFLD" id="SFLDS00029">
    <property type="entry name" value="Radical_SAM"/>
    <property type="match status" value="1"/>
</dbReference>
<protein>
    <recommendedName>
        <fullName evidence="6">Radical SAM core domain-containing protein</fullName>
    </recommendedName>
</protein>
<dbReference type="InterPro" id="IPR058240">
    <property type="entry name" value="rSAM_sf"/>
</dbReference>
<dbReference type="GO" id="GO:0046872">
    <property type="term" value="F:metal ion binding"/>
    <property type="evidence" value="ECO:0007669"/>
    <property type="project" value="UniProtKB-KW"/>
</dbReference>
<dbReference type="SMART" id="SM00729">
    <property type="entry name" value="Elp3"/>
    <property type="match status" value="1"/>
</dbReference>
<proteinExistence type="predicted"/>
<dbReference type="PANTHER" id="PTHR43409:SF4">
    <property type="entry name" value="RADICAL SAM SUPERFAMILY PROTEIN"/>
    <property type="match status" value="1"/>
</dbReference>
<dbReference type="PROSITE" id="PS51257">
    <property type="entry name" value="PROKAR_LIPOPROTEIN"/>
    <property type="match status" value="1"/>
</dbReference>
<dbReference type="InterPro" id="IPR006638">
    <property type="entry name" value="Elp3/MiaA/NifB-like_rSAM"/>
</dbReference>
<gene>
    <name evidence="7" type="ORF">LCGC14_1310290</name>
</gene>
<evidence type="ECO:0000256" key="4">
    <source>
        <dbReference type="ARBA" id="ARBA00023004"/>
    </source>
</evidence>
<dbReference type="EMBL" id="LAZR01007727">
    <property type="protein sequence ID" value="KKM83352.1"/>
    <property type="molecule type" value="Genomic_DNA"/>
</dbReference>
<evidence type="ECO:0000256" key="5">
    <source>
        <dbReference type="ARBA" id="ARBA00023014"/>
    </source>
</evidence>
<dbReference type="SFLD" id="SFLDG01082">
    <property type="entry name" value="B12-binding_domain_containing"/>
    <property type="match status" value="1"/>
</dbReference>
<evidence type="ECO:0000259" key="6">
    <source>
        <dbReference type="PROSITE" id="PS51918"/>
    </source>
</evidence>
<keyword evidence="2" id="KW-0949">S-adenosyl-L-methionine</keyword>
<dbReference type="InterPro" id="IPR007197">
    <property type="entry name" value="rSAM"/>
</dbReference>
<dbReference type="InterPro" id="IPR013785">
    <property type="entry name" value="Aldolase_TIM"/>
</dbReference>
<reference evidence="7" key="1">
    <citation type="journal article" date="2015" name="Nature">
        <title>Complex archaea that bridge the gap between prokaryotes and eukaryotes.</title>
        <authorList>
            <person name="Spang A."/>
            <person name="Saw J.H."/>
            <person name="Jorgensen S.L."/>
            <person name="Zaremba-Niedzwiedzka K."/>
            <person name="Martijn J."/>
            <person name="Lind A.E."/>
            <person name="van Eijk R."/>
            <person name="Schleper C."/>
            <person name="Guy L."/>
            <person name="Ettema T.J."/>
        </authorList>
    </citation>
    <scope>NUCLEOTIDE SEQUENCE</scope>
</reference>
<keyword evidence="4" id="KW-0408">Iron</keyword>
<evidence type="ECO:0000256" key="3">
    <source>
        <dbReference type="ARBA" id="ARBA00022723"/>
    </source>
</evidence>
<comment type="cofactor">
    <cofactor evidence="1">
        <name>[4Fe-4S] cluster</name>
        <dbReference type="ChEBI" id="CHEBI:49883"/>
    </cofactor>
</comment>
<feature type="domain" description="Radical SAM core" evidence="6">
    <location>
        <begin position="15"/>
        <end position="250"/>
    </location>
</feature>
<evidence type="ECO:0000256" key="2">
    <source>
        <dbReference type="ARBA" id="ARBA00022691"/>
    </source>
</evidence>
<evidence type="ECO:0000256" key="1">
    <source>
        <dbReference type="ARBA" id="ARBA00001966"/>
    </source>
</evidence>
<dbReference type="AlphaFoldDB" id="A0A0F9NQ23"/>
<dbReference type="PANTHER" id="PTHR43409">
    <property type="entry name" value="ANAEROBIC MAGNESIUM-PROTOPORPHYRIN IX MONOMETHYL ESTER CYCLASE-RELATED"/>
    <property type="match status" value="1"/>
</dbReference>
<dbReference type="PROSITE" id="PS51918">
    <property type="entry name" value="RADICAL_SAM"/>
    <property type="match status" value="1"/>
</dbReference>
<accession>A0A0F9NQ23</accession>